<dbReference type="Gene3D" id="3.40.50.1000">
    <property type="entry name" value="HAD superfamily/HAD-like"/>
    <property type="match status" value="2"/>
</dbReference>
<feature type="transmembrane region" description="Helical" evidence="11">
    <location>
        <begin position="484"/>
        <end position="502"/>
    </location>
</feature>
<dbReference type="SUPFAM" id="SSF56784">
    <property type="entry name" value="HAD-like"/>
    <property type="match status" value="1"/>
</dbReference>
<comment type="caution">
    <text evidence="14">The sequence shown here is derived from an EMBL/GenBank/DDBJ whole genome shotgun (WGS) entry which is preliminary data.</text>
</comment>
<feature type="transmembrane region" description="Helical" evidence="11">
    <location>
        <begin position="143"/>
        <end position="164"/>
    </location>
</feature>
<dbReference type="InterPro" id="IPR006544">
    <property type="entry name" value="P-type_TPase_V"/>
</dbReference>
<evidence type="ECO:0000313" key="14">
    <source>
        <dbReference type="EMBL" id="KAF4656552.1"/>
    </source>
</evidence>
<evidence type="ECO:0000259" key="12">
    <source>
        <dbReference type="Pfam" id="PF00122"/>
    </source>
</evidence>
<evidence type="ECO:0000313" key="15">
    <source>
        <dbReference type="Proteomes" id="UP000570595"/>
    </source>
</evidence>
<dbReference type="InterPro" id="IPR008250">
    <property type="entry name" value="ATPase_P-typ_transduc_dom_A_sf"/>
</dbReference>
<feature type="transmembrane region" description="Helical" evidence="11">
    <location>
        <begin position="1047"/>
        <end position="1070"/>
    </location>
</feature>
<feature type="transmembrane region" description="Helical" evidence="11">
    <location>
        <begin position="976"/>
        <end position="995"/>
    </location>
</feature>
<dbReference type="InterPro" id="IPR023214">
    <property type="entry name" value="HAD_sf"/>
</dbReference>
<comment type="subcellular location">
    <subcellularLocation>
        <location evidence="1">Membrane</location>
        <topology evidence="1">Multi-pass membrane protein</topology>
    </subcellularLocation>
</comment>
<evidence type="ECO:0000256" key="3">
    <source>
        <dbReference type="ARBA" id="ARBA00022692"/>
    </source>
</evidence>
<keyword evidence="4" id="KW-0479">Metal-binding</keyword>
<feature type="transmembrane region" description="Helical" evidence="11">
    <location>
        <begin position="40"/>
        <end position="60"/>
    </location>
</feature>
<feature type="transmembrane region" description="Helical" evidence="11">
    <location>
        <begin position="1007"/>
        <end position="1026"/>
    </location>
</feature>
<reference evidence="14 15" key="1">
    <citation type="submission" date="2020-04" db="EMBL/GenBank/DDBJ databases">
        <title>Perkinsus olseni comparative genomics.</title>
        <authorList>
            <person name="Bogema D.R."/>
        </authorList>
    </citation>
    <scope>NUCLEOTIDE SEQUENCE [LARGE SCALE GENOMIC DNA]</scope>
    <source>
        <strain evidence="14">ATCC PRA-179</strain>
    </source>
</reference>
<dbReference type="GO" id="GO:0016887">
    <property type="term" value="F:ATP hydrolysis activity"/>
    <property type="evidence" value="ECO:0007669"/>
    <property type="project" value="InterPro"/>
</dbReference>
<dbReference type="Proteomes" id="UP000570595">
    <property type="component" value="Unassembled WGS sequence"/>
</dbReference>
<organism evidence="14 15">
    <name type="scientific">Perkinsus olseni</name>
    <name type="common">Perkinsus atlanticus</name>
    <dbReference type="NCBI Taxonomy" id="32597"/>
    <lineage>
        <taxon>Eukaryota</taxon>
        <taxon>Sar</taxon>
        <taxon>Alveolata</taxon>
        <taxon>Perkinsozoa</taxon>
        <taxon>Perkinsea</taxon>
        <taxon>Perkinsida</taxon>
        <taxon>Perkinsidae</taxon>
        <taxon>Perkinsus</taxon>
    </lineage>
</organism>
<evidence type="ECO:0000256" key="5">
    <source>
        <dbReference type="ARBA" id="ARBA00022741"/>
    </source>
</evidence>
<feature type="transmembrane region" description="Helical" evidence="11">
    <location>
        <begin position="345"/>
        <end position="367"/>
    </location>
</feature>
<dbReference type="GO" id="GO:0140358">
    <property type="term" value="F:P-type transmembrane transporter activity"/>
    <property type="evidence" value="ECO:0007669"/>
    <property type="project" value="InterPro"/>
</dbReference>
<keyword evidence="8" id="KW-1278">Translocase</keyword>
<dbReference type="SFLD" id="SFLDF00027">
    <property type="entry name" value="p-type_atpase"/>
    <property type="match status" value="1"/>
</dbReference>
<dbReference type="NCBIfam" id="TIGR01494">
    <property type="entry name" value="ATPase_P-type"/>
    <property type="match status" value="2"/>
</dbReference>
<proteinExistence type="inferred from homology"/>
<dbReference type="OrthoDB" id="425043at2759"/>
<evidence type="ECO:0000259" key="13">
    <source>
        <dbReference type="Pfam" id="PF00690"/>
    </source>
</evidence>
<evidence type="ECO:0000256" key="1">
    <source>
        <dbReference type="ARBA" id="ARBA00004141"/>
    </source>
</evidence>
<evidence type="ECO:0000256" key="4">
    <source>
        <dbReference type="ARBA" id="ARBA00022723"/>
    </source>
</evidence>
<keyword evidence="7" id="KW-0460">Magnesium</keyword>
<dbReference type="SFLD" id="SFLDG00002">
    <property type="entry name" value="C1.7:_P-type_atpase_like"/>
    <property type="match status" value="1"/>
</dbReference>
<evidence type="ECO:0000256" key="10">
    <source>
        <dbReference type="ARBA" id="ARBA00023136"/>
    </source>
</evidence>
<dbReference type="InterPro" id="IPR018303">
    <property type="entry name" value="ATPase_P-typ_P_site"/>
</dbReference>
<dbReference type="Pfam" id="PF00122">
    <property type="entry name" value="E1-E2_ATPase"/>
    <property type="match status" value="1"/>
</dbReference>
<keyword evidence="3 11" id="KW-0812">Transmembrane</keyword>
<keyword evidence="6" id="KW-0067">ATP-binding</keyword>
<evidence type="ECO:0000256" key="11">
    <source>
        <dbReference type="SAM" id="Phobius"/>
    </source>
</evidence>
<dbReference type="Gene3D" id="1.20.1110.10">
    <property type="entry name" value="Calcium-transporting ATPase, transmembrane domain"/>
    <property type="match status" value="1"/>
</dbReference>
<dbReference type="Gene3D" id="2.70.150.10">
    <property type="entry name" value="Calcium-transporting ATPase, cytoplasmic transduction domain A"/>
    <property type="match status" value="1"/>
</dbReference>
<dbReference type="PANTHER" id="PTHR45630">
    <property type="entry name" value="CATION-TRANSPORTING ATPASE-RELATED"/>
    <property type="match status" value="1"/>
</dbReference>
<dbReference type="InterPro" id="IPR036412">
    <property type="entry name" value="HAD-like_sf"/>
</dbReference>
<keyword evidence="5" id="KW-0547">Nucleotide-binding</keyword>
<feature type="transmembrane region" description="Helical" evidence="11">
    <location>
        <begin position="1261"/>
        <end position="1283"/>
    </location>
</feature>
<dbReference type="InterPro" id="IPR044492">
    <property type="entry name" value="P_typ_ATPase_HD_dom"/>
</dbReference>
<dbReference type="Gene3D" id="3.40.1110.10">
    <property type="entry name" value="Calcium-transporting ATPase, cytoplasmic domain N"/>
    <property type="match status" value="1"/>
</dbReference>
<feature type="transmembrane region" description="Helical" evidence="11">
    <location>
        <begin position="109"/>
        <end position="131"/>
    </location>
</feature>
<dbReference type="InterPro" id="IPR023299">
    <property type="entry name" value="ATPase_P-typ_cyto_dom_N"/>
</dbReference>
<dbReference type="EMBL" id="JABAHT010000401">
    <property type="protein sequence ID" value="KAF4656552.1"/>
    <property type="molecule type" value="Genomic_DNA"/>
</dbReference>
<dbReference type="InterPro" id="IPR023298">
    <property type="entry name" value="ATPase_P-typ_TM_dom_sf"/>
</dbReference>
<keyword evidence="10 11" id="KW-0472">Membrane</keyword>
<evidence type="ECO:0000256" key="6">
    <source>
        <dbReference type="ARBA" id="ARBA00022840"/>
    </source>
</evidence>
<gene>
    <name evidence="14" type="ORF">FOZ61_006899</name>
</gene>
<evidence type="ECO:0008006" key="16">
    <source>
        <dbReference type="Google" id="ProtNLM"/>
    </source>
</evidence>
<name>A0A7J6LBG1_PEROL</name>
<evidence type="ECO:0000256" key="9">
    <source>
        <dbReference type="ARBA" id="ARBA00022989"/>
    </source>
</evidence>
<keyword evidence="9 11" id="KW-1133">Transmembrane helix</keyword>
<dbReference type="GO" id="GO:0005524">
    <property type="term" value="F:ATP binding"/>
    <property type="evidence" value="ECO:0007669"/>
    <property type="project" value="UniProtKB-KW"/>
</dbReference>
<sequence length="1296" mass="143738">MRVRRTSPAVGPSLGYRNRQFSQFIENFQLPRMEFGAGVALTWTCVLCCQLLISAIFLIYRSAHTTKSFKSKHKSCDAARRLSFHSPDEVERLFIQTGYRRSVVGTTILYSWIVLLVLAYLGIVVFCTFSYFPELLSAWQTDWNGVVIPCIYSMVIFHVLAATLSKFYGSLATLFMLPEPNLPDATNVVIEEAVPLAEDSKDMIDPGMASEEDIPAFGRQLSVLWDRLRTRFRTATCKTLVEVEYDKLLGVKCYDYTCVRYVLDDEEGRYRPVGMGEWTSAEMHHQMKAGGMSHDEAKLELEKTGPNEIRVRVPGVLESLAAEFSDVLYILQSIAAWSYIVYTTWNIGCIWLGMTLIAGIYRALFIVRRGQKKIAAMAKLESRVKVLRSGEWIEIGSHGVVLGDLLRVEEGEPLPCDGVIVQGSIIVNESMLTGEPMPIQKFPVEDVQGAEVTKKNMAYAEFSCLVTQQLRDEFHARFKYTDQLPIVYGILALYAVLIIVLYLTSTNLGSWVVTCLQVLCTIAQAMNPMLPVSIVMGQSVTAYRLEKHHKISCLQPGRIPVAGKISTMVFDKTGTITKDGMDFAAVVAVDASKRKFMSKVQFEPGLPPLDDQNKSVISEKVPLRMQYGLACCHTVTSLRDGTLVGNNVEVSMFTTSGWSLPNPGEEGSDNIITSPKGEHKLKVLKKLDFDHNRMTSGSVIRDLSTGEAIVIIKGSYERVAAISLPETIPADYVEVSEACASDNYYTLAMASKTLDDSLTDEQIISARRDSLELGLSMCGLLLFRNEMKPDSPAAMKALSAGSIRSVMCTGDNVLTGISIAKECGIIEATTRGRVLLGDFDEKADELVWTDTERNEPCSDIKAGADQLAVTRSAWKYLVHNSLQLDRLWKDIFVFARMKPEDKVNVTKYLQSQKLVVGMCGDGGNDCGALRAAHAGMALSDAEASMVSPFSSGRDGRSLFTVVDMIREGRACLATNIATYSFFIVYAFILTSSRVVGTIIGNQVPGEWFWISQDILISVVMVWTMTLSGPSTRLADYRPSGSLLGWRTILVCTLPILAYFVAESVAFAFLWSPSNREWYNRVNTLDLRVPPQEWAKKGDNYDMPVQVCLMLTALSTHAYVSSYGGAFRKGVLWNWALNVMYILVNVLIFSLLWVEPGDLSCVFRINCDTGASLQTAGIPVIEQYSVGSVGGCFLGPQVHTYQKAVPELIDWSPQPSYDCRPSGPGAELALQRYPWTSPAISTLGYDGPNNVYPASFRVTMTIILLVYIAIQHAAFGFGLSGSYWRKWVVKLRAHKTE</sequence>
<dbReference type="PROSITE" id="PS00154">
    <property type="entry name" value="ATPASE_E1_E2"/>
    <property type="match status" value="1"/>
</dbReference>
<feature type="transmembrane region" description="Helical" evidence="11">
    <location>
        <begin position="1131"/>
        <end position="1153"/>
    </location>
</feature>
<dbReference type="PRINTS" id="PR00119">
    <property type="entry name" value="CATATPASE"/>
</dbReference>
<accession>A0A7J6LBG1</accession>
<dbReference type="SUPFAM" id="SSF81660">
    <property type="entry name" value="Metal cation-transporting ATPase, ATP-binding domain N"/>
    <property type="match status" value="1"/>
</dbReference>
<dbReference type="SUPFAM" id="SSF81665">
    <property type="entry name" value="Calcium ATPase, transmembrane domain M"/>
    <property type="match status" value="1"/>
</dbReference>
<dbReference type="GO" id="GO:0016020">
    <property type="term" value="C:membrane"/>
    <property type="evidence" value="ECO:0007669"/>
    <property type="project" value="UniProtKB-SubCell"/>
</dbReference>
<feature type="domain" description="P-type ATPase A" evidence="12">
    <location>
        <begin position="381"/>
        <end position="460"/>
    </location>
</feature>
<dbReference type="Pfam" id="PF00690">
    <property type="entry name" value="Cation_ATPase_N"/>
    <property type="match status" value="1"/>
</dbReference>
<dbReference type="InterPro" id="IPR001757">
    <property type="entry name" value="P_typ_ATPase"/>
</dbReference>
<dbReference type="GO" id="GO:0019829">
    <property type="term" value="F:ATPase-coupled monoatomic cation transmembrane transporter activity"/>
    <property type="evidence" value="ECO:0007669"/>
    <property type="project" value="TreeGrafter"/>
</dbReference>
<dbReference type="SFLD" id="SFLDS00003">
    <property type="entry name" value="Haloacid_Dehalogenase"/>
    <property type="match status" value="1"/>
</dbReference>
<evidence type="ECO:0000256" key="2">
    <source>
        <dbReference type="ARBA" id="ARBA00006000"/>
    </source>
</evidence>
<protein>
    <recommendedName>
        <fullName evidence="16">Cation-transporting atpase</fullName>
    </recommendedName>
</protein>
<dbReference type="PANTHER" id="PTHR45630:SF11">
    <property type="entry name" value="CATION-TRANSPORTING P-TYPE ATPASE N-TERMINAL DOMAIN-CONTAINING PROTEIN"/>
    <property type="match status" value="1"/>
</dbReference>
<dbReference type="InterPro" id="IPR059000">
    <property type="entry name" value="ATPase_P-type_domA"/>
</dbReference>
<comment type="similarity">
    <text evidence="2">Belongs to the cation transport ATPase (P-type) (TC 3.A.3) family. Type V subfamily.</text>
</comment>
<dbReference type="SUPFAM" id="SSF81653">
    <property type="entry name" value="Calcium ATPase, transduction domain A"/>
    <property type="match status" value="1"/>
</dbReference>
<dbReference type="GO" id="GO:0046872">
    <property type="term" value="F:metal ion binding"/>
    <property type="evidence" value="ECO:0007669"/>
    <property type="project" value="UniProtKB-KW"/>
</dbReference>
<dbReference type="InterPro" id="IPR004014">
    <property type="entry name" value="ATPase_P-typ_cation-transptr_N"/>
</dbReference>
<evidence type="ECO:0000256" key="8">
    <source>
        <dbReference type="ARBA" id="ARBA00022967"/>
    </source>
</evidence>
<feature type="domain" description="Cation-transporting P-type ATPase N-terminal" evidence="13">
    <location>
        <begin position="289"/>
        <end position="336"/>
    </location>
</feature>
<evidence type="ECO:0000256" key="7">
    <source>
        <dbReference type="ARBA" id="ARBA00022842"/>
    </source>
</evidence>